<dbReference type="GO" id="GO:0000479">
    <property type="term" value="P:endonucleolytic cleavage of tricistronic rRNA transcript (SSU-rRNA, 5.8S rRNA, LSU-rRNA)"/>
    <property type="evidence" value="ECO:0007669"/>
    <property type="project" value="TreeGrafter"/>
</dbReference>
<dbReference type="InterPro" id="IPR039761">
    <property type="entry name" value="Bms1/Tsr1"/>
</dbReference>
<dbReference type="GO" id="GO:0003924">
    <property type="term" value="F:GTPase activity"/>
    <property type="evidence" value="ECO:0007669"/>
    <property type="project" value="TreeGrafter"/>
</dbReference>
<evidence type="ECO:0000256" key="1">
    <source>
        <dbReference type="ARBA" id="ARBA00038288"/>
    </source>
</evidence>
<reference evidence="5" key="1">
    <citation type="submission" date="2022-08" db="EMBL/GenBank/DDBJ databases">
        <title>A Global Phylogenomic Analysis of the Shiitake Genus Lentinula.</title>
        <authorList>
            <consortium name="DOE Joint Genome Institute"/>
            <person name="Sierra-Patev S."/>
            <person name="Min B."/>
            <person name="Naranjo-Ortiz M."/>
            <person name="Looney B."/>
            <person name="Konkel Z."/>
            <person name="Slot J.C."/>
            <person name="Sakamoto Y."/>
            <person name="Steenwyk J.L."/>
            <person name="Rokas A."/>
            <person name="Carro J."/>
            <person name="Camarero S."/>
            <person name="Ferreira P."/>
            <person name="Molpeceres G."/>
            <person name="Ruiz-Duenas F.J."/>
            <person name="Serrano A."/>
            <person name="Henrissat B."/>
            <person name="Drula E."/>
            <person name="Hughes K.W."/>
            <person name="Mata J.L."/>
            <person name="Ishikawa N.K."/>
            <person name="Vargas-Isla R."/>
            <person name="Ushijima S."/>
            <person name="Smith C.A."/>
            <person name="Ahrendt S."/>
            <person name="Andreopoulos W."/>
            <person name="He G."/>
            <person name="Labutti K."/>
            <person name="Lipzen A."/>
            <person name="Ng V."/>
            <person name="Riley R."/>
            <person name="Sandor L."/>
            <person name="Barry K."/>
            <person name="Martinez A.T."/>
            <person name="Xiao Y."/>
            <person name="Gibbons J.G."/>
            <person name="Terashima K."/>
            <person name="Grigoriev I.V."/>
            <person name="Hibbett D.S."/>
        </authorList>
    </citation>
    <scope>NUCLEOTIDE SEQUENCE</scope>
    <source>
        <strain evidence="5">JLM2183</strain>
    </source>
</reference>
<accession>A0A9W9DZ00</accession>
<evidence type="ECO:0000259" key="3">
    <source>
        <dbReference type="SMART" id="SM00785"/>
    </source>
</evidence>
<organism evidence="5 6">
    <name type="scientific">Lentinula aciculospora</name>
    <dbReference type="NCBI Taxonomy" id="153920"/>
    <lineage>
        <taxon>Eukaryota</taxon>
        <taxon>Fungi</taxon>
        <taxon>Dikarya</taxon>
        <taxon>Basidiomycota</taxon>
        <taxon>Agaricomycotina</taxon>
        <taxon>Agaricomycetes</taxon>
        <taxon>Agaricomycetidae</taxon>
        <taxon>Agaricales</taxon>
        <taxon>Marasmiineae</taxon>
        <taxon>Omphalotaceae</taxon>
        <taxon>Lentinula</taxon>
    </lineage>
</organism>
<feature type="region of interest" description="Disordered" evidence="2">
    <location>
        <begin position="16"/>
        <end position="42"/>
    </location>
</feature>
<gene>
    <name evidence="5" type="ORF">J3R30DRAFT_3729515</name>
</gene>
<dbReference type="GO" id="GO:0034511">
    <property type="term" value="F:U3 snoRNA binding"/>
    <property type="evidence" value="ECO:0007669"/>
    <property type="project" value="TreeGrafter"/>
</dbReference>
<dbReference type="PANTHER" id="PTHR12858:SF1">
    <property type="entry name" value="PRE-RRNA-PROCESSING PROTEIN TSR1 HOMOLOG"/>
    <property type="match status" value="1"/>
</dbReference>
<protein>
    <recommendedName>
        <fullName evidence="7">Ribosome biogenesis protein BMS1/TSR1 C-terminal domain-containing protein</fullName>
    </recommendedName>
</protein>
<feature type="domain" description="Ribosome biogenesis protein BMS1/TSR1 C-terminal" evidence="4">
    <location>
        <begin position="314"/>
        <end position="530"/>
    </location>
</feature>
<feature type="compositionally biased region" description="Acidic residues" evidence="2">
    <location>
        <begin position="226"/>
        <end position="242"/>
    </location>
</feature>
<evidence type="ECO:0000313" key="6">
    <source>
        <dbReference type="Proteomes" id="UP001150266"/>
    </source>
</evidence>
<feature type="region of interest" description="Disordered" evidence="2">
    <location>
        <begin position="224"/>
        <end position="276"/>
    </location>
</feature>
<feature type="domain" description="AARP2CN" evidence="3">
    <location>
        <begin position="21"/>
        <end position="121"/>
    </location>
</feature>
<evidence type="ECO:0000313" key="5">
    <source>
        <dbReference type="EMBL" id="KAJ4490871.1"/>
    </source>
</evidence>
<evidence type="ECO:0000259" key="4">
    <source>
        <dbReference type="SMART" id="SM01362"/>
    </source>
</evidence>
<dbReference type="Proteomes" id="UP001150266">
    <property type="component" value="Unassembled WGS sequence"/>
</dbReference>
<dbReference type="GO" id="GO:0005634">
    <property type="term" value="C:nucleus"/>
    <property type="evidence" value="ECO:0007669"/>
    <property type="project" value="InterPro"/>
</dbReference>
<comment type="similarity">
    <text evidence="1">Belongs to the TRAFAC class translation factor GTPase superfamily. Bms1-like GTPase family. TSR1 subfamily.</text>
</comment>
<comment type="caution">
    <text evidence="5">The sequence shown here is derived from an EMBL/GenBank/DDBJ whole genome shotgun (WGS) entry which is preliminary data.</text>
</comment>
<dbReference type="PANTHER" id="PTHR12858">
    <property type="entry name" value="RIBOSOME BIOGENESIS PROTEIN"/>
    <property type="match status" value="1"/>
</dbReference>
<name>A0A9W9DZ00_9AGAR</name>
<dbReference type="EMBL" id="JAOTPV010000001">
    <property type="protein sequence ID" value="KAJ4490871.1"/>
    <property type="molecule type" value="Genomic_DNA"/>
</dbReference>
<feature type="region of interest" description="Disordered" evidence="2">
    <location>
        <begin position="149"/>
        <end position="173"/>
    </location>
</feature>
<dbReference type="InterPro" id="IPR012948">
    <property type="entry name" value="AARP2CN"/>
</dbReference>
<evidence type="ECO:0008006" key="7">
    <source>
        <dbReference type="Google" id="ProtNLM"/>
    </source>
</evidence>
<dbReference type="AlphaFoldDB" id="A0A9W9DZ00"/>
<proteinExistence type="inferred from homology"/>
<dbReference type="SMART" id="SM01362">
    <property type="entry name" value="DUF663"/>
    <property type="match status" value="1"/>
</dbReference>
<dbReference type="Pfam" id="PF08142">
    <property type="entry name" value="AARP2CN"/>
    <property type="match status" value="1"/>
</dbReference>
<dbReference type="OrthoDB" id="119302at2759"/>
<dbReference type="InterPro" id="IPR007034">
    <property type="entry name" value="BMS1_TSR1_C"/>
</dbReference>
<dbReference type="GO" id="GO:0005525">
    <property type="term" value="F:GTP binding"/>
    <property type="evidence" value="ECO:0007669"/>
    <property type="project" value="TreeGrafter"/>
</dbReference>
<keyword evidence="6" id="KW-1185">Reference proteome</keyword>
<sequence>MISRQRQVAHIQQTPIAQNATNSNHRRSIAKPGPINKTSGDPAHPSSGIFCNLYELTPGAPPTYNFLTWVESTVGTKETPQGSLSVTGIIRGASLDPNRLVHLPGWGDYQVEKILSAPLPHPARNTFTNSPNAIGQDDTVVDLLAEPTPSEADSLVSTNPTDAEEELQREQTWPTDEEMRGINQDLGIDIEGQEPIPDALTGTTPKRIKRIPKGMSEYQAAWIVDSDSEGDDGENEEDVESDVAEKADVAMDEDELEGDNSSSRGGKRKVRFGDEFEDLPQDEEEIQLASWRLAREKEKEREKEEQTHALFPDELDTPLNIPAQQRFARYRGLRSFRTSPWDPYENLPREYGRIFSWEGQGDKRGGGAFRRMERSVMKRVEKDGGGVEPGNRVTVVLKNVAQNVYLQYVSSSPTSLSISSSLSSPLTLFALQPHEHKQTVLNFTVTRNTEYTASVRSKDPMILCLGFRRLQVKPVYSAFEGGKIPPNNVHKFLRYLPHSGTSMATIYGPVMLGSGRHQEKPKCRFWSKTVKCGRM</sequence>
<dbReference type="SMART" id="SM00785">
    <property type="entry name" value="AARP2CN"/>
    <property type="match status" value="1"/>
</dbReference>
<dbReference type="GO" id="GO:0030688">
    <property type="term" value="C:preribosome, small subunit precursor"/>
    <property type="evidence" value="ECO:0007669"/>
    <property type="project" value="TreeGrafter"/>
</dbReference>
<dbReference type="GO" id="GO:0000462">
    <property type="term" value="P:maturation of SSU-rRNA from tricistronic rRNA transcript (SSU-rRNA, 5.8S rRNA, LSU-rRNA)"/>
    <property type="evidence" value="ECO:0007669"/>
    <property type="project" value="TreeGrafter"/>
</dbReference>
<dbReference type="Pfam" id="PF04950">
    <property type="entry name" value="RIBIOP_C"/>
    <property type="match status" value="1"/>
</dbReference>
<evidence type="ECO:0000256" key="2">
    <source>
        <dbReference type="SAM" id="MobiDB-lite"/>
    </source>
</evidence>